<keyword evidence="4" id="KW-1185">Reference proteome</keyword>
<evidence type="ECO:0000256" key="2">
    <source>
        <dbReference type="SAM" id="Phobius"/>
    </source>
</evidence>
<dbReference type="Proteomes" id="UP000005631">
    <property type="component" value="Chromosome"/>
</dbReference>
<reference evidence="3 4" key="1">
    <citation type="journal article" date="2012" name="Stand. Genomic Sci.">
        <title>Genome sequence of the orange-pigmented seawater bacterium Owenweeksia hongkongensis type strain (UST20020801(T)).</title>
        <authorList>
            <person name="Riedel T."/>
            <person name="Held B."/>
            <person name="Nolan M."/>
            <person name="Lucas S."/>
            <person name="Lapidus A."/>
            <person name="Tice H."/>
            <person name="Del Rio T.G."/>
            <person name="Cheng J.F."/>
            <person name="Han C."/>
            <person name="Tapia R."/>
            <person name="Goodwin L.A."/>
            <person name="Pitluck S."/>
            <person name="Liolios K."/>
            <person name="Mavromatis K."/>
            <person name="Pagani I."/>
            <person name="Ivanova N."/>
            <person name="Mikhailova N."/>
            <person name="Pati A."/>
            <person name="Chen A."/>
            <person name="Palaniappan K."/>
            <person name="Rohde M."/>
            <person name="Tindall B.J."/>
            <person name="Detter J.C."/>
            <person name="Goker M."/>
            <person name="Woyke T."/>
            <person name="Bristow J."/>
            <person name="Eisen J.A."/>
            <person name="Markowitz V."/>
            <person name="Hugenholtz P."/>
            <person name="Klenk H.P."/>
            <person name="Kyrpides N.C."/>
        </authorList>
    </citation>
    <scope>NUCLEOTIDE SEQUENCE</scope>
    <source>
        <strain evidence="4">DSM 17368 / JCM 12287 / NRRL B-23963</strain>
    </source>
</reference>
<dbReference type="OrthoDB" id="1120747at2"/>
<dbReference type="KEGG" id="oho:Oweho_1829"/>
<gene>
    <name evidence="3" type="ordered locus">Oweho_1829</name>
</gene>
<keyword evidence="2" id="KW-0812">Transmembrane</keyword>
<dbReference type="HOGENOM" id="CLU_1389021_0_0_10"/>
<keyword evidence="1" id="KW-0175">Coiled coil</keyword>
<keyword evidence="2" id="KW-0472">Membrane</keyword>
<dbReference type="RefSeq" id="WP_014202165.1">
    <property type="nucleotide sequence ID" value="NC_016599.1"/>
</dbReference>
<organism evidence="3 4">
    <name type="scientific">Owenweeksia hongkongensis (strain DSM 17368 / CIP 108786 / JCM 12287 / NRRL B-23963 / UST20020801)</name>
    <dbReference type="NCBI Taxonomy" id="926562"/>
    <lineage>
        <taxon>Bacteria</taxon>
        <taxon>Pseudomonadati</taxon>
        <taxon>Bacteroidota</taxon>
        <taxon>Flavobacteriia</taxon>
        <taxon>Flavobacteriales</taxon>
        <taxon>Owenweeksiaceae</taxon>
        <taxon>Owenweeksia</taxon>
    </lineage>
</organism>
<evidence type="ECO:0000313" key="3">
    <source>
        <dbReference type="EMBL" id="AEV32809.1"/>
    </source>
</evidence>
<keyword evidence="2" id="KW-1133">Transmembrane helix</keyword>
<feature type="coiled-coil region" evidence="1">
    <location>
        <begin position="153"/>
        <end position="183"/>
    </location>
</feature>
<evidence type="ECO:0000256" key="1">
    <source>
        <dbReference type="SAM" id="Coils"/>
    </source>
</evidence>
<dbReference type="EMBL" id="CP003156">
    <property type="protein sequence ID" value="AEV32809.1"/>
    <property type="molecule type" value="Genomic_DNA"/>
</dbReference>
<feature type="transmembrane region" description="Helical" evidence="2">
    <location>
        <begin position="45"/>
        <end position="66"/>
    </location>
</feature>
<proteinExistence type="predicted"/>
<dbReference type="STRING" id="926562.Oweho_1829"/>
<sequence length="196" mass="22809">MKDKFDEYFDVHRKEMDTEEPNRALLWKGIDAALAQNKYSQKLQLWRIAAVILAFVAVGQLAYILVSQGENQKMRNETQLAAESKSSGAFETLEASYQTEVKTLEEKVNSKEIDRSEYALLLEELDYIEEMETDFKTDIPLANDKERIAAILVDTYEKKIMLLERLLQQIDRNEKQKEKLEKNWIPLNNSNKSLSL</sequence>
<evidence type="ECO:0000313" key="4">
    <source>
        <dbReference type="Proteomes" id="UP000005631"/>
    </source>
</evidence>
<accession>G8R1N3</accession>
<protein>
    <submittedName>
        <fullName evidence="3">Uncharacterized protein</fullName>
    </submittedName>
</protein>
<name>G8R1N3_OWEHD</name>
<dbReference type="AlphaFoldDB" id="G8R1N3"/>